<reference evidence="1 2" key="1">
    <citation type="submission" date="2016-09" db="EMBL/GenBank/DDBJ databases">
        <title>Xenorhabdus thuongxuanensis sp. nov. and Xenorhabdus eapokensis sp. nov., isolated from Steinernema species.</title>
        <authorList>
            <person name="Kaempfer P."/>
            <person name="Tobias N.J."/>
            <person name="Phan Ke L."/>
            <person name="Bode H.B."/>
            <person name="Glaeser S.P."/>
        </authorList>
    </citation>
    <scope>NUCLEOTIDE SEQUENCE [LARGE SCALE GENOMIC DNA]</scope>
    <source>
        <strain evidence="1 2">DL20</strain>
    </source>
</reference>
<dbReference type="AlphaFoldDB" id="A0A1Q5TUT2"/>
<gene>
    <name evidence="1" type="ORF">Xedl_01517</name>
</gene>
<dbReference type="RefSeq" id="WP_279625353.1">
    <property type="nucleotide sequence ID" value="NZ_CAWNAG010000180.1"/>
</dbReference>
<dbReference type="EMBL" id="MKGQ01000007">
    <property type="protein sequence ID" value="OKP03996.1"/>
    <property type="molecule type" value="Genomic_DNA"/>
</dbReference>
<name>A0A1Q5TUT2_9GAMM</name>
<evidence type="ECO:0000313" key="2">
    <source>
        <dbReference type="Proteomes" id="UP000186268"/>
    </source>
</evidence>
<accession>A0A1Q5TUT2</accession>
<evidence type="ECO:0000313" key="1">
    <source>
        <dbReference type="EMBL" id="OKP03996.1"/>
    </source>
</evidence>
<proteinExistence type="predicted"/>
<dbReference type="STRING" id="1873482.Xedl_01517"/>
<comment type="caution">
    <text evidence="1">The sequence shown here is derived from an EMBL/GenBank/DDBJ whole genome shotgun (WGS) entry which is preliminary data.</text>
</comment>
<keyword evidence="2" id="KW-1185">Reference proteome</keyword>
<organism evidence="1 2">
    <name type="scientific">Xenorhabdus eapokensis</name>
    <dbReference type="NCBI Taxonomy" id="1873482"/>
    <lineage>
        <taxon>Bacteria</taxon>
        <taxon>Pseudomonadati</taxon>
        <taxon>Pseudomonadota</taxon>
        <taxon>Gammaproteobacteria</taxon>
        <taxon>Enterobacterales</taxon>
        <taxon>Morganellaceae</taxon>
        <taxon>Xenorhabdus</taxon>
    </lineage>
</organism>
<sequence>MPDQNNKMEIAILHNADLVIGQYVSFVVTLTSDEAIFPLKK</sequence>
<protein>
    <submittedName>
        <fullName evidence="1">Uncharacterized protein</fullName>
    </submittedName>
</protein>
<dbReference type="Proteomes" id="UP000186268">
    <property type="component" value="Unassembled WGS sequence"/>
</dbReference>